<dbReference type="InterPro" id="IPR001538">
    <property type="entry name" value="Man6P_isomerase-2_C"/>
</dbReference>
<reference evidence="2 3" key="1">
    <citation type="submission" date="2019-03" db="EMBL/GenBank/DDBJ databases">
        <title>Three New Species of Nocardioides, Nocardioides euryhalodurans sp. nov., Nocardioides seonyuensis sp. nov. and Nocardioides eburneoflavus sp. nov., Iolated from Soil.</title>
        <authorList>
            <person name="Roh S.G."/>
            <person name="Lee C."/>
            <person name="Kim M.-K."/>
            <person name="Kim S.B."/>
        </authorList>
    </citation>
    <scope>NUCLEOTIDE SEQUENCE [LARGE SCALE GENOMIC DNA]</scope>
    <source>
        <strain evidence="2 3">MMS17-SY117</strain>
    </source>
</reference>
<dbReference type="GO" id="GO:0004475">
    <property type="term" value="F:mannose-1-phosphate guanylyltransferase (GTP) activity"/>
    <property type="evidence" value="ECO:0007669"/>
    <property type="project" value="TreeGrafter"/>
</dbReference>
<organism evidence="2 3">
    <name type="scientific">Nocardioides euryhalodurans</name>
    <dbReference type="NCBI Taxonomy" id="2518370"/>
    <lineage>
        <taxon>Bacteria</taxon>
        <taxon>Bacillati</taxon>
        <taxon>Actinomycetota</taxon>
        <taxon>Actinomycetes</taxon>
        <taxon>Propionibacteriales</taxon>
        <taxon>Nocardioidaceae</taxon>
        <taxon>Nocardioides</taxon>
    </lineage>
</organism>
<dbReference type="PANTHER" id="PTHR46390">
    <property type="entry name" value="MANNOSE-1-PHOSPHATE GUANYLYLTRANSFERASE"/>
    <property type="match status" value="1"/>
</dbReference>
<dbReference type="EMBL" id="CP038267">
    <property type="protein sequence ID" value="QBR93400.1"/>
    <property type="molecule type" value="Genomic_DNA"/>
</dbReference>
<evidence type="ECO:0000313" key="2">
    <source>
        <dbReference type="EMBL" id="QBR93400.1"/>
    </source>
</evidence>
<dbReference type="Proteomes" id="UP000294894">
    <property type="component" value="Chromosome"/>
</dbReference>
<dbReference type="InterPro" id="IPR014710">
    <property type="entry name" value="RmlC-like_jellyroll"/>
</dbReference>
<keyword evidence="3" id="KW-1185">Reference proteome</keyword>
<feature type="domain" description="Mannose-6-phosphate isomerase type II C-terminal" evidence="1">
    <location>
        <begin position="8"/>
        <end position="113"/>
    </location>
</feature>
<evidence type="ECO:0000313" key="3">
    <source>
        <dbReference type="Proteomes" id="UP000294894"/>
    </source>
</evidence>
<dbReference type="PANTHER" id="PTHR46390:SF1">
    <property type="entry name" value="MANNOSE-1-PHOSPHATE GUANYLYLTRANSFERASE"/>
    <property type="match status" value="1"/>
</dbReference>
<dbReference type="Gene3D" id="2.60.120.10">
    <property type="entry name" value="Jelly Rolls"/>
    <property type="match status" value="1"/>
</dbReference>
<dbReference type="OrthoDB" id="9806359at2"/>
<dbReference type="RefSeq" id="WP_135078797.1">
    <property type="nucleotide sequence ID" value="NZ_CP038267.1"/>
</dbReference>
<sequence length="121" mass="13524">MSADEQVRADRPWGSWQVLDSGDGFKVKRIEVQPGHRLSYQTHSRRSEHWVVVAGTATCLLDGEVVVARTGQHVVVGEGVAHRVSNDHGELLVIVETQLGAYTEEDDIVRLEDDYDRCETP</sequence>
<dbReference type="GO" id="GO:0005976">
    <property type="term" value="P:polysaccharide metabolic process"/>
    <property type="evidence" value="ECO:0007669"/>
    <property type="project" value="InterPro"/>
</dbReference>
<name>A0A4P7GMZ1_9ACTN</name>
<dbReference type="InterPro" id="IPR051161">
    <property type="entry name" value="Mannose-6P_isomerase_type2"/>
</dbReference>
<dbReference type="CDD" id="cd02213">
    <property type="entry name" value="cupin_PMI_typeII_C"/>
    <property type="match status" value="1"/>
</dbReference>
<dbReference type="KEGG" id="noy:EXE57_14830"/>
<accession>A0A4P7GMZ1</accession>
<protein>
    <submittedName>
        <fullName evidence="2">Cupin domain-containing protein</fullName>
    </submittedName>
</protein>
<dbReference type="AlphaFoldDB" id="A0A4P7GMZ1"/>
<dbReference type="SUPFAM" id="SSF51182">
    <property type="entry name" value="RmlC-like cupins"/>
    <property type="match status" value="1"/>
</dbReference>
<evidence type="ECO:0000259" key="1">
    <source>
        <dbReference type="Pfam" id="PF01050"/>
    </source>
</evidence>
<dbReference type="GO" id="GO:0009298">
    <property type="term" value="P:GDP-mannose biosynthetic process"/>
    <property type="evidence" value="ECO:0007669"/>
    <property type="project" value="TreeGrafter"/>
</dbReference>
<gene>
    <name evidence="2" type="ORF">EXE57_14830</name>
</gene>
<dbReference type="InterPro" id="IPR011051">
    <property type="entry name" value="RmlC_Cupin_sf"/>
</dbReference>
<proteinExistence type="predicted"/>
<dbReference type="Pfam" id="PF01050">
    <property type="entry name" value="MannoseP_isomer"/>
    <property type="match status" value="1"/>
</dbReference>